<dbReference type="Pfam" id="PF07687">
    <property type="entry name" value="M20_dimer"/>
    <property type="match status" value="1"/>
</dbReference>
<dbReference type="EMBL" id="ATHO01000170">
    <property type="protein sequence ID" value="EQA98686.1"/>
    <property type="molecule type" value="Genomic_DNA"/>
</dbReference>
<evidence type="ECO:0000313" key="4">
    <source>
        <dbReference type="EMBL" id="EQA98686.1"/>
    </source>
</evidence>
<sequence length="433" mass="45458">MWKLAEVGFREEKSSARLQADLKAAGFRIDKGVDGMPTAFIATAGSGGPVIALLAEYDALPGLSQAAVPEQQAVPGSAAGHACGHNLLGAASVSAAIALKEWLAKSGTPGTVRLYGTPAEEGGFAKAFLARDGLFRDVDVALSWHPSDRNSASQGQMLSVINGKFHFTGVPSHAAAAPERGRSALDGVEVMNVAVNYLREHVPQEARIHYTITNGGDQPNIVPANAESFYYARHYDPAVTLDIWDRIKNAAQGAALATGTKVSVELIGGSYGTLPNYTLGKIADRYLRQTGGFSYSAQETAYAQKITASLPQGGRESGGPETVADFVEGSRTPASSDVGDVSWVTPTLQISTATWVPGTPPHSWQAASASGTSIGVKGALLAAETLALTGAELFRSPEEIAAAKAEFDKARGPNYHYRAMVGDQKPALDYTRK</sequence>
<dbReference type="SUPFAM" id="SSF55031">
    <property type="entry name" value="Bacterial exopeptidase dimerisation domain"/>
    <property type="match status" value="1"/>
</dbReference>
<dbReference type="GO" id="GO:0016805">
    <property type="term" value="F:dipeptidase activity"/>
    <property type="evidence" value="ECO:0007669"/>
    <property type="project" value="TreeGrafter"/>
</dbReference>
<dbReference type="Pfam" id="PF01546">
    <property type="entry name" value="Peptidase_M20"/>
    <property type="match status" value="1"/>
</dbReference>
<evidence type="ECO:0000256" key="1">
    <source>
        <dbReference type="ARBA" id="ARBA00022801"/>
    </source>
</evidence>
<evidence type="ECO:0000259" key="3">
    <source>
        <dbReference type="Pfam" id="PF07687"/>
    </source>
</evidence>
<dbReference type="Gene3D" id="3.30.70.360">
    <property type="match status" value="1"/>
</dbReference>
<feature type="domain" description="Peptidase M20 dimerisation" evidence="3">
    <location>
        <begin position="161"/>
        <end position="251"/>
    </location>
</feature>
<dbReference type="InterPro" id="IPR011650">
    <property type="entry name" value="Peptidase_M20_dimer"/>
</dbReference>
<protein>
    <recommendedName>
        <fullName evidence="3">Peptidase M20 dimerisation domain-containing protein</fullName>
    </recommendedName>
</protein>
<dbReference type="InterPro" id="IPR017145">
    <property type="entry name" value="Aminobenzoyl-glu_utiliz_pB"/>
</dbReference>
<dbReference type="GO" id="GO:0046657">
    <property type="term" value="P:folic acid catabolic process"/>
    <property type="evidence" value="ECO:0007669"/>
    <property type="project" value="TreeGrafter"/>
</dbReference>
<dbReference type="InterPro" id="IPR036264">
    <property type="entry name" value="Bact_exopeptidase_dim_dom"/>
</dbReference>
<dbReference type="PANTHER" id="PTHR30575:SF0">
    <property type="entry name" value="XAA-ARG DIPEPTIDASE"/>
    <property type="match status" value="1"/>
</dbReference>
<dbReference type="InterPro" id="IPR002933">
    <property type="entry name" value="Peptidase_M20"/>
</dbReference>
<reference evidence="4 5" key="1">
    <citation type="journal article" date="2013" name="Genome Announc.">
        <title>Draft Genome Sequence of Sphingobium quisquiliarum Strain P25T, a Novel Hexachlorocyclohexane (HCH)-Degrading Bacterium Isolated from an HCH Dumpsite.</title>
        <authorList>
            <person name="Kumar Singh A."/>
            <person name="Sangwan N."/>
            <person name="Sharma A."/>
            <person name="Gupta V."/>
            <person name="Khurana J.P."/>
            <person name="Lal R."/>
        </authorList>
    </citation>
    <scope>NUCLEOTIDE SEQUENCE [LARGE SCALE GENOMIC DNA]</scope>
    <source>
        <strain evidence="4 5">P25</strain>
    </source>
</reference>
<evidence type="ECO:0000256" key="2">
    <source>
        <dbReference type="SAM" id="MobiDB-lite"/>
    </source>
</evidence>
<dbReference type="PATRIC" id="fig|1329909.3.peg.3902"/>
<dbReference type="GO" id="GO:0005737">
    <property type="term" value="C:cytoplasm"/>
    <property type="evidence" value="ECO:0007669"/>
    <property type="project" value="TreeGrafter"/>
</dbReference>
<dbReference type="PIRSF" id="PIRSF037227">
    <property type="entry name" value="Aminobenzoyl-glu_utiliz_pB"/>
    <property type="match status" value="1"/>
</dbReference>
<dbReference type="InterPro" id="IPR052030">
    <property type="entry name" value="Peptidase_M20/M20A_hydrolases"/>
</dbReference>
<dbReference type="Proteomes" id="UP000015525">
    <property type="component" value="Unassembled WGS sequence"/>
</dbReference>
<comment type="caution">
    <text evidence="4">The sequence shown here is derived from an EMBL/GenBank/DDBJ whole genome shotgun (WGS) entry which is preliminary data.</text>
</comment>
<keyword evidence="1" id="KW-0378">Hydrolase</keyword>
<organism evidence="4 5">
    <name type="scientific">Sphingobium quisquiliarum P25</name>
    <dbReference type="NCBI Taxonomy" id="1329909"/>
    <lineage>
        <taxon>Bacteria</taxon>
        <taxon>Pseudomonadati</taxon>
        <taxon>Pseudomonadota</taxon>
        <taxon>Alphaproteobacteria</taxon>
        <taxon>Sphingomonadales</taxon>
        <taxon>Sphingomonadaceae</taxon>
        <taxon>Sphingobium</taxon>
    </lineage>
</organism>
<dbReference type="PANTHER" id="PTHR30575">
    <property type="entry name" value="PEPTIDASE M20"/>
    <property type="match status" value="1"/>
</dbReference>
<accession>T0GDD5</accession>
<name>T0GDD5_9SPHN</name>
<feature type="region of interest" description="Disordered" evidence="2">
    <location>
        <begin position="309"/>
        <end position="338"/>
    </location>
</feature>
<gene>
    <name evidence="4" type="ORF">L288_20270</name>
</gene>
<dbReference type="AlphaFoldDB" id="T0GDD5"/>
<dbReference type="SUPFAM" id="SSF53187">
    <property type="entry name" value="Zn-dependent exopeptidases"/>
    <property type="match status" value="1"/>
</dbReference>
<dbReference type="GO" id="GO:0071713">
    <property type="term" value="F:para-aminobenzoyl-glutamate hydrolase activity"/>
    <property type="evidence" value="ECO:0007669"/>
    <property type="project" value="TreeGrafter"/>
</dbReference>
<dbReference type="NCBIfam" id="TIGR01891">
    <property type="entry name" value="amidohydrolases"/>
    <property type="match status" value="1"/>
</dbReference>
<keyword evidence="5" id="KW-1185">Reference proteome</keyword>
<proteinExistence type="predicted"/>
<evidence type="ECO:0000313" key="5">
    <source>
        <dbReference type="Proteomes" id="UP000015525"/>
    </source>
</evidence>
<dbReference type="InterPro" id="IPR017439">
    <property type="entry name" value="Amidohydrolase"/>
</dbReference>
<dbReference type="Gene3D" id="3.40.630.10">
    <property type="entry name" value="Zn peptidases"/>
    <property type="match status" value="1"/>
</dbReference>